<name>A0ACB9LX45_BAUVA</name>
<reference evidence="1 2" key="1">
    <citation type="journal article" date="2022" name="DNA Res.">
        <title>Chromosomal-level genome assembly of the orchid tree Bauhinia variegata (Leguminosae; Cercidoideae) supports the allotetraploid origin hypothesis of Bauhinia.</title>
        <authorList>
            <person name="Zhong Y."/>
            <person name="Chen Y."/>
            <person name="Zheng D."/>
            <person name="Pang J."/>
            <person name="Liu Y."/>
            <person name="Luo S."/>
            <person name="Meng S."/>
            <person name="Qian L."/>
            <person name="Wei D."/>
            <person name="Dai S."/>
            <person name="Zhou R."/>
        </authorList>
    </citation>
    <scope>NUCLEOTIDE SEQUENCE [LARGE SCALE GENOMIC DNA]</scope>
    <source>
        <strain evidence="1">BV-YZ2020</strain>
    </source>
</reference>
<evidence type="ECO:0000313" key="2">
    <source>
        <dbReference type="Proteomes" id="UP000828941"/>
    </source>
</evidence>
<accession>A0ACB9LX45</accession>
<protein>
    <submittedName>
        <fullName evidence="1">Uncharacterized protein</fullName>
    </submittedName>
</protein>
<evidence type="ECO:0000313" key="1">
    <source>
        <dbReference type="EMBL" id="KAI4315485.1"/>
    </source>
</evidence>
<dbReference type="Proteomes" id="UP000828941">
    <property type="component" value="Chromosome 11"/>
</dbReference>
<comment type="caution">
    <text evidence="1">The sequence shown here is derived from an EMBL/GenBank/DDBJ whole genome shotgun (WGS) entry which is preliminary data.</text>
</comment>
<organism evidence="1 2">
    <name type="scientific">Bauhinia variegata</name>
    <name type="common">Purple orchid tree</name>
    <name type="synonym">Phanera variegata</name>
    <dbReference type="NCBI Taxonomy" id="167791"/>
    <lineage>
        <taxon>Eukaryota</taxon>
        <taxon>Viridiplantae</taxon>
        <taxon>Streptophyta</taxon>
        <taxon>Embryophyta</taxon>
        <taxon>Tracheophyta</taxon>
        <taxon>Spermatophyta</taxon>
        <taxon>Magnoliopsida</taxon>
        <taxon>eudicotyledons</taxon>
        <taxon>Gunneridae</taxon>
        <taxon>Pentapetalae</taxon>
        <taxon>rosids</taxon>
        <taxon>fabids</taxon>
        <taxon>Fabales</taxon>
        <taxon>Fabaceae</taxon>
        <taxon>Cercidoideae</taxon>
        <taxon>Cercideae</taxon>
        <taxon>Bauhiniinae</taxon>
        <taxon>Bauhinia</taxon>
    </lineage>
</organism>
<proteinExistence type="predicted"/>
<keyword evidence="2" id="KW-1185">Reference proteome</keyword>
<gene>
    <name evidence="1" type="ORF">L6164_028286</name>
</gene>
<sequence length="531" mass="59366">MNGEKGSIEISIPAATKPKLSGSNDFSFKAWLQSLCKFYTQDSGRIIFPLKVGLAVVLVSLLILFEAPYQVLGTNNLIWAILTAVVVFEYTVGATFNRGFNRALGSLLAGVLAIAVTQIALACGEVAEPIIIGLSIFFISAITSFVKIWPSLVQYEYGFRVVILTYCLIVVSGYRMGNPIRTSVDRLYSIAIGGIISVLVNVLVFPIWAGEQLHKELVNNFESVADSLEECVKKYLEESEQSGLNKYVMDEFPDEAAYKRCQSTFNSAPKLDSLANSAKWEPPHGRFMHFFYPWWQYPKVGSVLRYCAYEVMALHRILHSEIQAAYNLRSAFGSEIREVSSLAAELVRSLGRDISNMKRSVKTSLIKRVHSSAERLQCSIDLHSYILTSNFESSDNHYKPLSKLTHILSYTFYAMPDQLAEAEKESKIPEKNSNPLPSQTDHSCHEIITRKHSRRGRLYSWPSREVDAFEEDGGCGATTDLLPRMKALESTSALSLTNFTSSLIEFVARLDYLVDAVDKLSVMAKFKNDGL</sequence>
<dbReference type="EMBL" id="CM039436">
    <property type="protein sequence ID" value="KAI4315485.1"/>
    <property type="molecule type" value="Genomic_DNA"/>
</dbReference>